<dbReference type="InterPro" id="IPR002083">
    <property type="entry name" value="MATH/TRAF_dom"/>
</dbReference>
<reference evidence="2" key="2">
    <citation type="submission" date="2014-07" db="EMBL/GenBank/DDBJ databases">
        <authorList>
            <person name="Hull J."/>
        </authorList>
    </citation>
    <scope>NUCLEOTIDE SEQUENCE</scope>
</reference>
<dbReference type="SUPFAM" id="SSF49599">
    <property type="entry name" value="TRAF domain-like"/>
    <property type="match status" value="1"/>
</dbReference>
<name>A0A0A9XE17_LYGHE</name>
<gene>
    <name evidence="2" type="primary">Tdpoz1_0</name>
    <name evidence="2" type="ORF">CM83_103388</name>
</gene>
<sequence>TVSANCCFTWTVENFSFYNGDRSAIISSPEFPGERGEKIWRLQLRPFGAYKEEKEPYVSLNLILGSYVSGNENDVNFEISILNDLDEKTYKFSSRRIQFCDKLGVGGVNRFFISRRNLTKDETLLTDDRLRIHCKIWFINNNEP</sequence>
<accession>A0A0A9XE17</accession>
<proteinExistence type="predicted"/>
<dbReference type="PROSITE" id="PS50144">
    <property type="entry name" value="MATH"/>
    <property type="match status" value="1"/>
</dbReference>
<evidence type="ECO:0000259" key="1">
    <source>
        <dbReference type="PROSITE" id="PS50144"/>
    </source>
</evidence>
<dbReference type="AlphaFoldDB" id="A0A0A9XE17"/>
<feature type="non-terminal residue" evidence="2">
    <location>
        <position position="1"/>
    </location>
</feature>
<feature type="non-terminal residue" evidence="2">
    <location>
        <position position="144"/>
    </location>
</feature>
<feature type="domain" description="MATH" evidence="1">
    <location>
        <begin position="5"/>
        <end position="136"/>
    </location>
</feature>
<evidence type="ECO:0000313" key="2">
    <source>
        <dbReference type="EMBL" id="JAG18957.1"/>
    </source>
</evidence>
<dbReference type="Pfam" id="PF22486">
    <property type="entry name" value="MATH_2"/>
    <property type="match status" value="1"/>
</dbReference>
<dbReference type="EMBL" id="GBHO01024647">
    <property type="protein sequence ID" value="JAG18957.1"/>
    <property type="molecule type" value="Transcribed_RNA"/>
</dbReference>
<organism evidence="2">
    <name type="scientific">Lygus hesperus</name>
    <name type="common">Western plant bug</name>
    <dbReference type="NCBI Taxonomy" id="30085"/>
    <lineage>
        <taxon>Eukaryota</taxon>
        <taxon>Metazoa</taxon>
        <taxon>Ecdysozoa</taxon>
        <taxon>Arthropoda</taxon>
        <taxon>Hexapoda</taxon>
        <taxon>Insecta</taxon>
        <taxon>Pterygota</taxon>
        <taxon>Neoptera</taxon>
        <taxon>Paraneoptera</taxon>
        <taxon>Hemiptera</taxon>
        <taxon>Heteroptera</taxon>
        <taxon>Panheteroptera</taxon>
        <taxon>Cimicomorpha</taxon>
        <taxon>Miridae</taxon>
        <taxon>Mirini</taxon>
        <taxon>Lygus</taxon>
    </lineage>
</organism>
<protein>
    <submittedName>
        <fullName evidence="2">TD and POZ domain-containing protein 1</fullName>
    </submittedName>
</protein>
<reference evidence="2" key="1">
    <citation type="journal article" date="2014" name="PLoS ONE">
        <title>Transcriptome-Based Identification of ABC Transporters in the Western Tarnished Plant Bug Lygus hesperus.</title>
        <authorList>
            <person name="Hull J.J."/>
            <person name="Chaney K."/>
            <person name="Geib S.M."/>
            <person name="Fabrick J.A."/>
            <person name="Brent C.S."/>
            <person name="Walsh D."/>
            <person name="Lavine L.C."/>
        </authorList>
    </citation>
    <scope>NUCLEOTIDE SEQUENCE</scope>
</reference>
<dbReference type="Gene3D" id="2.60.210.10">
    <property type="entry name" value="Apoptosis, Tumor Necrosis Factor Receptor Associated Protein 2, Chain A"/>
    <property type="match status" value="1"/>
</dbReference>
<dbReference type="InterPro" id="IPR008974">
    <property type="entry name" value="TRAF-like"/>
</dbReference>